<accession>A0A392UMF8</accession>
<feature type="region of interest" description="Disordered" evidence="1">
    <location>
        <begin position="1"/>
        <end position="64"/>
    </location>
</feature>
<keyword evidence="3" id="KW-1185">Reference proteome</keyword>
<evidence type="ECO:0000313" key="3">
    <source>
        <dbReference type="Proteomes" id="UP000265520"/>
    </source>
</evidence>
<feature type="compositionally biased region" description="Basic and acidic residues" evidence="1">
    <location>
        <begin position="26"/>
        <end position="36"/>
    </location>
</feature>
<comment type="caution">
    <text evidence="2">The sequence shown here is derived from an EMBL/GenBank/DDBJ whole genome shotgun (WGS) entry which is preliminary data.</text>
</comment>
<sequence>MSCKTQWYPWGFNSSRSGGEMSGNRGYEKQEGESFRRFQRGGPSRPSNQNHGRQGSRPYNRPPE</sequence>
<dbReference type="EMBL" id="LXQA010840552">
    <property type="protein sequence ID" value="MCI73530.1"/>
    <property type="molecule type" value="Genomic_DNA"/>
</dbReference>
<reference evidence="2 3" key="1">
    <citation type="journal article" date="2018" name="Front. Plant Sci.">
        <title>Red Clover (Trifolium pratense) and Zigzag Clover (T. medium) - A Picture of Genomic Similarities and Differences.</title>
        <authorList>
            <person name="Dluhosova J."/>
            <person name="Istvanek J."/>
            <person name="Nedelnik J."/>
            <person name="Repkova J."/>
        </authorList>
    </citation>
    <scope>NUCLEOTIDE SEQUENCE [LARGE SCALE GENOMIC DNA]</scope>
    <source>
        <strain evidence="3">cv. 10/8</strain>
        <tissue evidence="2">Leaf</tissue>
    </source>
</reference>
<name>A0A392UMF8_9FABA</name>
<evidence type="ECO:0000256" key="1">
    <source>
        <dbReference type="SAM" id="MobiDB-lite"/>
    </source>
</evidence>
<protein>
    <submittedName>
        <fullName evidence="2">Uncharacterized protein</fullName>
    </submittedName>
</protein>
<proteinExistence type="predicted"/>
<organism evidence="2 3">
    <name type="scientific">Trifolium medium</name>
    <dbReference type="NCBI Taxonomy" id="97028"/>
    <lineage>
        <taxon>Eukaryota</taxon>
        <taxon>Viridiplantae</taxon>
        <taxon>Streptophyta</taxon>
        <taxon>Embryophyta</taxon>
        <taxon>Tracheophyta</taxon>
        <taxon>Spermatophyta</taxon>
        <taxon>Magnoliopsida</taxon>
        <taxon>eudicotyledons</taxon>
        <taxon>Gunneridae</taxon>
        <taxon>Pentapetalae</taxon>
        <taxon>rosids</taxon>
        <taxon>fabids</taxon>
        <taxon>Fabales</taxon>
        <taxon>Fabaceae</taxon>
        <taxon>Papilionoideae</taxon>
        <taxon>50 kb inversion clade</taxon>
        <taxon>NPAAA clade</taxon>
        <taxon>Hologalegina</taxon>
        <taxon>IRL clade</taxon>
        <taxon>Trifolieae</taxon>
        <taxon>Trifolium</taxon>
    </lineage>
</organism>
<evidence type="ECO:0000313" key="2">
    <source>
        <dbReference type="EMBL" id="MCI73530.1"/>
    </source>
</evidence>
<dbReference type="Proteomes" id="UP000265520">
    <property type="component" value="Unassembled WGS sequence"/>
</dbReference>
<dbReference type="AlphaFoldDB" id="A0A392UMF8"/>